<comment type="caution">
    <text evidence="2">The sequence shown here is derived from an EMBL/GenBank/DDBJ whole genome shotgun (WGS) entry which is preliminary data.</text>
</comment>
<reference evidence="2 3" key="1">
    <citation type="submission" date="2018-11" db="EMBL/GenBank/DDBJ databases">
        <title>Sequencing the genomes of 1000 actinobacteria strains.</title>
        <authorList>
            <person name="Klenk H.-P."/>
        </authorList>
    </citation>
    <scope>NUCLEOTIDE SEQUENCE [LARGE SCALE GENOMIC DNA]</scope>
    <source>
        <strain evidence="2 3">DSM 43634</strain>
    </source>
</reference>
<feature type="transmembrane region" description="Helical" evidence="1">
    <location>
        <begin position="44"/>
        <end position="67"/>
    </location>
</feature>
<keyword evidence="1" id="KW-0812">Transmembrane</keyword>
<gene>
    <name evidence="2" type="ORF">EDD30_1525</name>
</gene>
<evidence type="ECO:0000313" key="3">
    <source>
        <dbReference type="Proteomes" id="UP000271683"/>
    </source>
</evidence>
<feature type="transmembrane region" description="Helical" evidence="1">
    <location>
        <begin position="262"/>
        <end position="280"/>
    </location>
</feature>
<feature type="transmembrane region" description="Helical" evidence="1">
    <location>
        <begin position="408"/>
        <end position="434"/>
    </location>
</feature>
<protein>
    <recommendedName>
        <fullName evidence="4">Integral membrane protein</fullName>
    </recommendedName>
</protein>
<proteinExistence type="predicted"/>
<name>A0A3N1GEP5_9ACTN</name>
<feature type="transmembrane region" description="Helical" evidence="1">
    <location>
        <begin position="340"/>
        <end position="357"/>
    </location>
</feature>
<dbReference type="EMBL" id="RJKL01000001">
    <property type="protein sequence ID" value="ROP28753.1"/>
    <property type="molecule type" value="Genomic_DNA"/>
</dbReference>
<evidence type="ECO:0000313" key="2">
    <source>
        <dbReference type="EMBL" id="ROP28753.1"/>
    </source>
</evidence>
<sequence>MTDMYEHPAASDELSRLRAEISTLHARLDTRQRRAAAVSALRRVTAAVLVALTAFALVASVVGVWAATTVLDTDRWVATVAPLPRDPQISAAVAEYTTTTMFEAVDVEQRVRAVLPEQAAFLAAPATGQLRGTVRSTVDDILQSERFAGIWTELNRRAHQRALAVIEGTSTVVVGRTDRVEIDLLPLINQVLRQLSAQLPELFGKQLSLPDLTSGEIPENLRVRVQEALGVTLPQNFAQFTVYDSGQLWAAQQAVATAKRDLLLGVIGTVVLLALALLVSPHRRRTLLQLGLWLVVAAVAVTAALRVVRAELLDRVPAGVYRDGVAATFTSVFGPLRTRGVQVIVLGAVLALVMYLIGPGRWPRWLRGHAAAGLRAAWRATRAGGRALVTRGPGWIAAHRDALRVGGVVTAAVLALLMSSWTSLLVVALVLAVYEVGVTVVARPGRTATSAAVPVAARPGGAATSAG</sequence>
<keyword evidence="1" id="KW-0472">Membrane</keyword>
<feature type="transmembrane region" description="Helical" evidence="1">
    <location>
        <begin position="287"/>
        <end position="308"/>
    </location>
</feature>
<organism evidence="2 3">
    <name type="scientific">Couchioplanes caeruleus</name>
    <dbReference type="NCBI Taxonomy" id="56438"/>
    <lineage>
        <taxon>Bacteria</taxon>
        <taxon>Bacillati</taxon>
        <taxon>Actinomycetota</taxon>
        <taxon>Actinomycetes</taxon>
        <taxon>Micromonosporales</taxon>
        <taxon>Micromonosporaceae</taxon>
        <taxon>Couchioplanes</taxon>
    </lineage>
</organism>
<dbReference type="AlphaFoldDB" id="A0A3N1GEP5"/>
<evidence type="ECO:0000256" key="1">
    <source>
        <dbReference type="SAM" id="Phobius"/>
    </source>
</evidence>
<accession>A0A3N1GEP5</accession>
<dbReference type="Proteomes" id="UP000271683">
    <property type="component" value="Unassembled WGS sequence"/>
</dbReference>
<keyword evidence="1" id="KW-1133">Transmembrane helix</keyword>
<evidence type="ECO:0008006" key="4">
    <source>
        <dbReference type="Google" id="ProtNLM"/>
    </source>
</evidence>